<dbReference type="PROSITE" id="PS50089">
    <property type="entry name" value="ZF_RING_2"/>
    <property type="match status" value="1"/>
</dbReference>
<evidence type="ECO:0000259" key="10">
    <source>
        <dbReference type="PROSITE" id="PS50089"/>
    </source>
</evidence>
<dbReference type="GO" id="GO:0016567">
    <property type="term" value="P:protein ubiquitination"/>
    <property type="evidence" value="ECO:0007669"/>
    <property type="project" value="UniProtKB-UniPathway"/>
</dbReference>
<dbReference type="InterPro" id="IPR001841">
    <property type="entry name" value="Znf_RING"/>
</dbReference>
<dbReference type="AlphaFoldDB" id="A0A835ZHS7"/>
<dbReference type="InterPro" id="IPR013083">
    <property type="entry name" value="Znf_RING/FYVE/PHD"/>
</dbReference>
<feature type="domain" description="RING-type" evidence="10">
    <location>
        <begin position="72"/>
        <end position="112"/>
    </location>
</feature>
<keyword evidence="5" id="KW-0479">Metal-binding</keyword>
<dbReference type="Proteomes" id="UP000664859">
    <property type="component" value="Unassembled WGS sequence"/>
</dbReference>
<dbReference type="InterPro" id="IPR043540">
    <property type="entry name" value="RING1/RING2"/>
</dbReference>
<keyword evidence="4" id="KW-0808">Transferase</keyword>
<feature type="compositionally biased region" description="Basic and acidic residues" evidence="9">
    <location>
        <begin position="8"/>
        <end position="22"/>
    </location>
</feature>
<keyword evidence="7" id="KW-0862">Zinc</keyword>
<reference evidence="11" key="1">
    <citation type="submission" date="2021-02" db="EMBL/GenBank/DDBJ databases">
        <title>First Annotated Genome of the Yellow-green Alga Tribonema minus.</title>
        <authorList>
            <person name="Mahan K.M."/>
        </authorList>
    </citation>
    <scope>NUCLEOTIDE SEQUENCE</scope>
    <source>
        <strain evidence="11">UTEX B ZZ1240</strain>
    </source>
</reference>
<evidence type="ECO:0000256" key="8">
    <source>
        <dbReference type="PROSITE-ProRule" id="PRU00175"/>
    </source>
</evidence>
<comment type="pathway">
    <text evidence="2">Protein modification; protein ubiquitination.</text>
</comment>
<evidence type="ECO:0000313" key="11">
    <source>
        <dbReference type="EMBL" id="KAG5189183.1"/>
    </source>
</evidence>
<evidence type="ECO:0000256" key="4">
    <source>
        <dbReference type="ARBA" id="ARBA00022679"/>
    </source>
</evidence>
<dbReference type="InterPro" id="IPR017907">
    <property type="entry name" value="Znf_RING_CS"/>
</dbReference>
<accession>A0A835ZHS7</accession>
<feature type="compositionally biased region" description="Basic and acidic residues" evidence="9">
    <location>
        <begin position="148"/>
        <end position="165"/>
    </location>
</feature>
<dbReference type="UniPathway" id="UPA00143"/>
<proteinExistence type="predicted"/>
<dbReference type="PANTHER" id="PTHR46076:SF3">
    <property type="entry name" value="E3 UBIQUITIN-PROTEIN LIGASE RING1"/>
    <property type="match status" value="1"/>
</dbReference>
<evidence type="ECO:0000256" key="5">
    <source>
        <dbReference type="ARBA" id="ARBA00022723"/>
    </source>
</evidence>
<evidence type="ECO:0000256" key="7">
    <source>
        <dbReference type="ARBA" id="ARBA00022833"/>
    </source>
</evidence>
<keyword evidence="12" id="KW-1185">Reference proteome</keyword>
<dbReference type="GO" id="GO:0061630">
    <property type="term" value="F:ubiquitin protein ligase activity"/>
    <property type="evidence" value="ECO:0007669"/>
    <property type="project" value="UniProtKB-EC"/>
</dbReference>
<dbReference type="PROSITE" id="PS00518">
    <property type="entry name" value="ZF_RING_1"/>
    <property type="match status" value="1"/>
</dbReference>
<comment type="caution">
    <text evidence="11">The sequence shown here is derived from an EMBL/GenBank/DDBJ whole genome shotgun (WGS) entry which is preliminary data.</text>
</comment>
<evidence type="ECO:0000256" key="1">
    <source>
        <dbReference type="ARBA" id="ARBA00000900"/>
    </source>
</evidence>
<dbReference type="GO" id="GO:0031519">
    <property type="term" value="C:PcG protein complex"/>
    <property type="evidence" value="ECO:0007669"/>
    <property type="project" value="TreeGrafter"/>
</dbReference>
<name>A0A835ZHS7_9STRA</name>
<dbReference type="GO" id="GO:0000151">
    <property type="term" value="C:ubiquitin ligase complex"/>
    <property type="evidence" value="ECO:0007669"/>
    <property type="project" value="InterPro"/>
</dbReference>
<dbReference type="EC" id="2.3.2.27" evidence="3"/>
<sequence>MMLGSEADDGHAKANGEDKPAMMDRRLDPWMEQEMLTQGFSMYDIHRNPRALRDESEADTSSLDQMREDLKCVICQETLRSTMVFVDCLHRFCRDCITTSLRNAGKSCPSCRTACGTKRNLRADTDLDALIAVLFPDLDVTIRREQAEREVQNRERHVNSAEARDRLRRQREQAAATARAPRRSLSASTPAPAAVAAAAAAAAAMAAAHAADAARARKRPRPSPAAAAANGGSAASPALAKAAAAVAPAAAVAAAAAAPSHGSSATHGGGGADPPMVNFVLRLHPDAHNQRKLDKELLRTPEKCSVSRMKRFLSEKLGHTPADFELVVLPPLLPAGAAAAPANQPRAQPAAFAYDASRPIALADSLSVADIVRAHWGAAVLRGVAMDLVLHYRLRVPIVQD</sequence>
<gene>
    <name evidence="11" type="ORF">JKP88DRAFT_303090</name>
</gene>
<protein>
    <recommendedName>
        <fullName evidence="3">RING-type E3 ubiquitin transferase</fullName>
        <ecNumber evidence="3">2.3.2.27</ecNumber>
    </recommendedName>
</protein>
<comment type="catalytic activity">
    <reaction evidence="1">
        <text>S-ubiquitinyl-[E2 ubiquitin-conjugating enzyme]-L-cysteine + [acceptor protein]-L-lysine = [E2 ubiquitin-conjugating enzyme]-L-cysteine + N(6)-ubiquitinyl-[acceptor protein]-L-lysine.</text>
        <dbReference type="EC" id="2.3.2.27"/>
    </reaction>
</comment>
<dbReference type="PANTHER" id="PTHR46076">
    <property type="entry name" value="E3 UBIQUITIN-PROTEIN LIGASE RING1 / RING 2 FAMILY MEMBER"/>
    <property type="match status" value="1"/>
</dbReference>
<feature type="region of interest" description="Disordered" evidence="9">
    <location>
        <begin position="148"/>
        <end position="189"/>
    </location>
</feature>
<organism evidence="11 12">
    <name type="scientific">Tribonema minus</name>
    <dbReference type="NCBI Taxonomy" id="303371"/>
    <lineage>
        <taxon>Eukaryota</taxon>
        <taxon>Sar</taxon>
        <taxon>Stramenopiles</taxon>
        <taxon>Ochrophyta</taxon>
        <taxon>PX clade</taxon>
        <taxon>Xanthophyceae</taxon>
        <taxon>Tribonematales</taxon>
        <taxon>Tribonemataceae</taxon>
        <taxon>Tribonema</taxon>
    </lineage>
</organism>
<evidence type="ECO:0000256" key="9">
    <source>
        <dbReference type="SAM" id="MobiDB-lite"/>
    </source>
</evidence>
<dbReference type="Pfam" id="PF13923">
    <property type="entry name" value="zf-C3HC4_2"/>
    <property type="match status" value="1"/>
</dbReference>
<dbReference type="Gene3D" id="3.30.40.10">
    <property type="entry name" value="Zinc/RING finger domain, C3HC4 (zinc finger)"/>
    <property type="match status" value="1"/>
</dbReference>
<evidence type="ECO:0000256" key="6">
    <source>
        <dbReference type="ARBA" id="ARBA00022771"/>
    </source>
</evidence>
<dbReference type="OrthoDB" id="337575at2759"/>
<feature type="compositionally biased region" description="Low complexity" evidence="9">
    <location>
        <begin position="173"/>
        <end position="189"/>
    </location>
</feature>
<dbReference type="SUPFAM" id="SSF57850">
    <property type="entry name" value="RING/U-box"/>
    <property type="match status" value="1"/>
</dbReference>
<evidence type="ECO:0000256" key="3">
    <source>
        <dbReference type="ARBA" id="ARBA00012483"/>
    </source>
</evidence>
<keyword evidence="6 8" id="KW-0863">Zinc-finger</keyword>
<dbReference type="GO" id="GO:0003682">
    <property type="term" value="F:chromatin binding"/>
    <property type="evidence" value="ECO:0007669"/>
    <property type="project" value="TreeGrafter"/>
</dbReference>
<feature type="region of interest" description="Disordered" evidence="9">
    <location>
        <begin position="1"/>
        <end position="22"/>
    </location>
</feature>
<dbReference type="GO" id="GO:0008270">
    <property type="term" value="F:zinc ion binding"/>
    <property type="evidence" value="ECO:0007669"/>
    <property type="project" value="UniProtKB-KW"/>
</dbReference>
<evidence type="ECO:0000313" key="12">
    <source>
        <dbReference type="Proteomes" id="UP000664859"/>
    </source>
</evidence>
<dbReference type="SMART" id="SM00184">
    <property type="entry name" value="RING"/>
    <property type="match status" value="1"/>
</dbReference>
<evidence type="ECO:0000256" key="2">
    <source>
        <dbReference type="ARBA" id="ARBA00004906"/>
    </source>
</evidence>
<dbReference type="EMBL" id="JAFCMP010000057">
    <property type="protein sequence ID" value="KAG5189183.1"/>
    <property type="molecule type" value="Genomic_DNA"/>
</dbReference>